<accession>A0A8K0XJX9</accession>
<name>A0A8K0XJX9_9AGAR</name>
<dbReference type="OrthoDB" id="2968433at2759"/>
<organism evidence="1 2">
    <name type="scientific">Cristinia sonorae</name>
    <dbReference type="NCBI Taxonomy" id="1940300"/>
    <lineage>
        <taxon>Eukaryota</taxon>
        <taxon>Fungi</taxon>
        <taxon>Dikarya</taxon>
        <taxon>Basidiomycota</taxon>
        <taxon>Agaricomycotina</taxon>
        <taxon>Agaricomycetes</taxon>
        <taxon>Agaricomycetidae</taxon>
        <taxon>Agaricales</taxon>
        <taxon>Pleurotineae</taxon>
        <taxon>Stephanosporaceae</taxon>
        <taxon>Cristinia</taxon>
    </lineage>
</organism>
<dbReference type="Proteomes" id="UP000813824">
    <property type="component" value="Unassembled WGS sequence"/>
</dbReference>
<protein>
    <submittedName>
        <fullName evidence="1">Uncharacterized protein</fullName>
    </submittedName>
</protein>
<dbReference type="SUPFAM" id="SSF52047">
    <property type="entry name" value="RNI-like"/>
    <property type="match status" value="1"/>
</dbReference>
<reference evidence="1" key="1">
    <citation type="journal article" date="2021" name="New Phytol.">
        <title>Evolutionary innovations through gain and loss of genes in the ectomycorrhizal Boletales.</title>
        <authorList>
            <person name="Wu G."/>
            <person name="Miyauchi S."/>
            <person name="Morin E."/>
            <person name="Kuo A."/>
            <person name="Drula E."/>
            <person name="Varga T."/>
            <person name="Kohler A."/>
            <person name="Feng B."/>
            <person name="Cao Y."/>
            <person name="Lipzen A."/>
            <person name="Daum C."/>
            <person name="Hundley H."/>
            <person name="Pangilinan J."/>
            <person name="Johnson J."/>
            <person name="Barry K."/>
            <person name="LaButti K."/>
            <person name="Ng V."/>
            <person name="Ahrendt S."/>
            <person name="Min B."/>
            <person name="Choi I.G."/>
            <person name="Park H."/>
            <person name="Plett J.M."/>
            <person name="Magnuson J."/>
            <person name="Spatafora J.W."/>
            <person name="Nagy L.G."/>
            <person name="Henrissat B."/>
            <person name="Grigoriev I.V."/>
            <person name="Yang Z.L."/>
            <person name="Xu J."/>
            <person name="Martin F.M."/>
        </authorList>
    </citation>
    <scope>NUCLEOTIDE SEQUENCE</scope>
    <source>
        <strain evidence="1">KKN 215</strain>
    </source>
</reference>
<gene>
    <name evidence="1" type="ORF">BXZ70DRAFT_1013310</name>
</gene>
<dbReference type="AlphaFoldDB" id="A0A8K0XJX9"/>
<comment type="caution">
    <text evidence="1">The sequence shown here is derived from an EMBL/GenBank/DDBJ whole genome shotgun (WGS) entry which is preliminary data.</text>
</comment>
<sequence length="559" mass="63480">MKQQVKLPPELRFKIADDVRQCKDRTSKATLRSLSLASKDWLAPSQEALFCTLSIYLAGCDDPIPGLTNSVTNISSAPKRLVRLLRSSPHLIPYIHHLYLSRHPMISYPWITISDILYLTSSIPRLRSLQFGDGVVVMGGDGGSALSSPKTINCPLVLKGIWLDIQSLNLLLSIFGGEHLELTEVTLISSHPFNIRHPPPVRPRQLSNLRTLHLKNLAAVGYHWSRIYEKVLMSMPPTLTTLSIEFHRPSKYYHQSFIRFLSACTRLLELRIDFTDLGFDFSEELSIQGFNTNPASWDQVLLSECCPELRKATFKLPVKRERDTLSSAYLYWSYALRLIESASQKLSSLRVALSIEPFCRRDLEEGIIPLELCTIGSVNWVEWDNALRKSVGLQVIFGAGVYPQCGEDPCDPHHWFSPLGRIIQTALEDLVQRKSSSPQLSWMQFYRSESQELDDVSSDALILDEDTKYTSTLPPQVQTMVRQLGTQALFGLTGATNSSRRCPNPRKTLSSLEKETFTTLDEPDSYRRSMRYFEHTNTLPGVPEHLQTHVRNFPRFLTT</sequence>
<proteinExistence type="predicted"/>
<evidence type="ECO:0000313" key="2">
    <source>
        <dbReference type="Proteomes" id="UP000813824"/>
    </source>
</evidence>
<keyword evidence="2" id="KW-1185">Reference proteome</keyword>
<evidence type="ECO:0000313" key="1">
    <source>
        <dbReference type="EMBL" id="KAH8071510.1"/>
    </source>
</evidence>
<dbReference type="EMBL" id="JAEVFJ010000080">
    <property type="protein sequence ID" value="KAH8071510.1"/>
    <property type="molecule type" value="Genomic_DNA"/>
</dbReference>